<proteinExistence type="predicted"/>
<dbReference type="RefSeq" id="WP_344931189.1">
    <property type="nucleotide sequence ID" value="NZ_BAAAYK010000038.1"/>
</dbReference>
<sequence>MSAAATTISEPRRRTRPLWTRGRSALIPLLALGIALGGLGGAANAGPATPVPCQDGAFCAYPHVELQGEPHRAELRATAVEECVALPAEPEVKSFANQTGKPVTVYQDPDCDTHADFATYPSGSHAPRSDYVPRAIKIWSR</sequence>
<dbReference type="EMBL" id="BAAAYK010000038">
    <property type="protein sequence ID" value="GAA3365431.1"/>
    <property type="molecule type" value="Genomic_DNA"/>
</dbReference>
<comment type="caution">
    <text evidence="1">The sequence shown here is derived from an EMBL/GenBank/DDBJ whole genome shotgun (WGS) entry which is preliminary data.</text>
</comment>
<evidence type="ECO:0008006" key="3">
    <source>
        <dbReference type="Google" id="ProtNLM"/>
    </source>
</evidence>
<accession>A0ABP6S1E9</accession>
<reference evidence="2" key="1">
    <citation type="journal article" date="2019" name="Int. J. Syst. Evol. Microbiol.">
        <title>The Global Catalogue of Microorganisms (GCM) 10K type strain sequencing project: providing services to taxonomists for standard genome sequencing and annotation.</title>
        <authorList>
            <consortium name="The Broad Institute Genomics Platform"/>
            <consortium name="The Broad Institute Genome Sequencing Center for Infectious Disease"/>
            <person name="Wu L."/>
            <person name="Ma J."/>
        </authorList>
    </citation>
    <scope>NUCLEOTIDE SEQUENCE [LARGE SCALE GENOMIC DNA]</scope>
    <source>
        <strain evidence="2">JCM 9687</strain>
    </source>
</reference>
<dbReference type="Proteomes" id="UP001500483">
    <property type="component" value="Unassembled WGS sequence"/>
</dbReference>
<protein>
    <recommendedName>
        <fullName evidence="3">Peptidase inhibitor family I36</fullName>
    </recommendedName>
</protein>
<evidence type="ECO:0000313" key="1">
    <source>
        <dbReference type="EMBL" id="GAA3365431.1"/>
    </source>
</evidence>
<keyword evidence="2" id="KW-1185">Reference proteome</keyword>
<organism evidence="1 2">
    <name type="scientific">Saccharopolyspora gregorii</name>
    <dbReference type="NCBI Taxonomy" id="33914"/>
    <lineage>
        <taxon>Bacteria</taxon>
        <taxon>Bacillati</taxon>
        <taxon>Actinomycetota</taxon>
        <taxon>Actinomycetes</taxon>
        <taxon>Pseudonocardiales</taxon>
        <taxon>Pseudonocardiaceae</taxon>
        <taxon>Saccharopolyspora</taxon>
    </lineage>
</organism>
<gene>
    <name evidence="1" type="ORF">GCM10020366_65310</name>
</gene>
<evidence type="ECO:0000313" key="2">
    <source>
        <dbReference type="Proteomes" id="UP001500483"/>
    </source>
</evidence>
<name>A0ABP6S1E9_9PSEU</name>
<dbReference type="Pfam" id="PF03995">
    <property type="entry name" value="Inhibitor_I36"/>
    <property type="match status" value="1"/>
</dbReference>